<dbReference type="PANTHER" id="PTHR30294">
    <property type="entry name" value="MEMBRANE COMPONENT OF ABC TRANSPORTER YHHJ-RELATED"/>
    <property type="match status" value="1"/>
</dbReference>
<keyword evidence="4 6" id="KW-1133">Transmembrane helix</keyword>
<feature type="transmembrane region" description="Helical" evidence="6">
    <location>
        <begin position="376"/>
        <end position="398"/>
    </location>
</feature>
<name>A0ABT4XAS6_9BACI</name>
<feature type="transmembrane region" description="Helical" evidence="6">
    <location>
        <begin position="188"/>
        <end position="212"/>
    </location>
</feature>
<feature type="domain" description="ABC-2 type transporter transmembrane" evidence="7">
    <location>
        <begin position="19"/>
        <end position="395"/>
    </location>
</feature>
<dbReference type="EMBL" id="JAQKAB010000017">
    <property type="protein sequence ID" value="MDA7028417.1"/>
    <property type="molecule type" value="Genomic_DNA"/>
</dbReference>
<dbReference type="RefSeq" id="WP_271342237.1">
    <property type="nucleotide sequence ID" value="NZ_JAQKAB010000017.1"/>
</dbReference>
<evidence type="ECO:0000259" key="7">
    <source>
        <dbReference type="Pfam" id="PF12698"/>
    </source>
</evidence>
<evidence type="ECO:0000256" key="2">
    <source>
        <dbReference type="ARBA" id="ARBA00022475"/>
    </source>
</evidence>
<feature type="transmembrane region" description="Helical" evidence="6">
    <location>
        <begin position="287"/>
        <end position="309"/>
    </location>
</feature>
<protein>
    <submittedName>
        <fullName evidence="8">ABC transporter permease</fullName>
    </submittedName>
</protein>
<comment type="caution">
    <text evidence="8">The sequence shown here is derived from an EMBL/GenBank/DDBJ whole genome shotgun (WGS) entry which is preliminary data.</text>
</comment>
<proteinExistence type="predicted"/>
<reference evidence="8 9" key="1">
    <citation type="submission" date="2023-01" db="EMBL/GenBank/DDBJ databases">
        <title>Bacillus changyiensis sp. nov., isolated from a coastal deposit.</title>
        <authorList>
            <person name="Xiao G."/>
            <person name="Lai Q."/>
            <person name="Hu Z."/>
            <person name="Shao Z."/>
        </authorList>
    </citation>
    <scope>NUCLEOTIDE SEQUENCE [LARGE SCALE GENOMIC DNA]</scope>
    <source>
        <strain evidence="8 9">CLL-7-23</strain>
    </source>
</reference>
<dbReference type="InterPro" id="IPR013525">
    <property type="entry name" value="ABC2_TM"/>
</dbReference>
<evidence type="ECO:0000313" key="8">
    <source>
        <dbReference type="EMBL" id="MDA7028417.1"/>
    </source>
</evidence>
<dbReference type="InterPro" id="IPR051449">
    <property type="entry name" value="ABC-2_transporter_component"/>
</dbReference>
<organism evidence="8 9">
    <name type="scientific">Bacillus changyiensis</name>
    <dbReference type="NCBI Taxonomy" id="3004103"/>
    <lineage>
        <taxon>Bacteria</taxon>
        <taxon>Bacillati</taxon>
        <taxon>Bacillota</taxon>
        <taxon>Bacilli</taxon>
        <taxon>Bacillales</taxon>
        <taxon>Bacillaceae</taxon>
        <taxon>Bacillus</taxon>
    </lineage>
</organism>
<feature type="transmembrane region" description="Helical" evidence="6">
    <location>
        <begin position="346"/>
        <end position="364"/>
    </location>
</feature>
<feature type="transmembrane region" description="Helical" evidence="6">
    <location>
        <begin position="233"/>
        <end position="257"/>
    </location>
</feature>
<keyword evidence="5 6" id="KW-0472">Membrane</keyword>
<sequence>MNKFWIVLFHTYISKLKTKSFIISTAITIGLVLLVTNLGSIISLFDDGKGDEPDKIAVIDQSKQLYPAFAQQVKLADKDKEIKIFKAKKSEKELEKDIKDEKLEGVLLLDRDQKGELTATYKALDVADSTAVSIFKQAISQTKIVVGTAELKVPQEKLHQLFTPVEVKKVALKEGAKSEEELQKATGLVYVVLFVIYISVLMYASMIATEVATEKSSRVMEILISSVPPIQQMFAKLFGVALLGITQLGALFLTGYLSMQANQEKATGMGDVIKGFFDVSGVPVATLVYGVIFLILGYFLYATLAAFLGSVVSRIEDVQQTISPMILLVVAGFMIAMFGLNAPDSPFITVTSFIPFFAPMIMFLRVGMLDIPVWEAALGIGITALTIVILAVVGAKVYKGGVLMYSSGGGWKNIKQALRLSKDQ</sequence>
<dbReference type="Proteomes" id="UP001211894">
    <property type="component" value="Unassembled WGS sequence"/>
</dbReference>
<accession>A0ABT4XAS6</accession>
<evidence type="ECO:0000256" key="5">
    <source>
        <dbReference type="ARBA" id="ARBA00023136"/>
    </source>
</evidence>
<keyword evidence="2" id="KW-1003">Cell membrane</keyword>
<gene>
    <name evidence="8" type="ORF">PJ311_17910</name>
</gene>
<dbReference type="Pfam" id="PF12698">
    <property type="entry name" value="ABC2_membrane_3"/>
    <property type="match status" value="1"/>
</dbReference>
<feature type="transmembrane region" description="Helical" evidence="6">
    <location>
        <begin position="321"/>
        <end position="340"/>
    </location>
</feature>
<comment type="subcellular location">
    <subcellularLocation>
        <location evidence="1">Cell membrane</location>
        <topology evidence="1">Multi-pass membrane protein</topology>
    </subcellularLocation>
</comment>
<evidence type="ECO:0000313" key="9">
    <source>
        <dbReference type="Proteomes" id="UP001211894"/>
    </source>
</evidence>
<evidence type="ECO:0000256" key="4">
    <source>
        <dbReference type="ARBA" id="ARBA00022989"/>
    </source>
</evidence>
<dbReference type="PANTHER" id="PTHR30294:SF29">
    <property type="entry name" value="MULTIDRUG ABC TRANSPORTER PERMEASE YBHS-RELATED"/>
    <property type="match status" value="1"/>
</dbReference>
<evidence type="ECO:0000256" key="1">
    <source>
        <dbReference type="ARBA" id="ARBA00004651"/>
    </source>
</evidence>
<feature type="transmembrane region" description="Helical" evidence="6">
    <location>
        <begin position="21"/>
        <end position="45"/>
    </location>
</feature>
<evidence type="ECO:0000256" key="3">
    <source>
        <dbReference type="ARBA" id="ARBA00022692"/>
    </source>
</evidence>
<keyword evidence="3 6" id="KW-0812">Transmembrane</keyword>
<keyword evidence="9" id="KW-1185">Reference proteome</keyword>
<evidence type="ECO:0000256" key="6">
    <source>
        <dbReference type="SAM" id="Phobius"/>
    </source>
</evidence>